<feature type="compositionally biased region" description="Basic and acidic residues" evidence="1">
    <location>
        <begin position="306"/>
        <end position="315"/>
    </location>
</feature>
<dbReference type="InParanoid" id="K1V2V2"/>
<sequence>MTVTSPPPPQRPHHGHERSASTSSATTPYMVALAGWPEPVFIAEARETWEKKHSRPPSPVGAHAKLPPLSGEIREGVRLPDRLPPLSSEVREGVSLPSTARPSTSRQSSPSSSPSFPTSSARTTTGNNSPKSNGSSPRISGRSISPPQHSSPSHAGYVASAHAAHQSAHARAAAAARNRAFQDPRYAAGAAVIGARGGRVALRVAPSWASAGGDATPASVLNKRLPNQRAMRPPPLPHSHSAPNPQAAGPTAADRASHAEQSSARHTLGEHTHGRLMDPRNSKSAAVLLRATPEVFPKFPPVAHEVYPRDPEHWKGSPAGGSAGGSPESMEVDH</sequence>
<feature type="compositionally biased region" description="Pro residues" evidence="1">
    <location>
        <begin position="1"/>
        <end position="10"/>
    </location>
</feature>
<dbReference type="AlphaFoldDB" id="K1V2V2"/>
<keyword evidence="3" id="KW-1185">Reference proteome</keyword>
<dbReference type="Proteomes" id="UP000006757">
    <property type="component" value="Unassembled WGS sequence"/>
</dbReference>
<evidence type="ECO:0000313" key="3">
    <source>
        <dbReference type="Proteomes" id="UP000006757"/>
    </source>
</evidence>
<name>K1V2V2_TRIAC</name>
<feature type="compositionally biased region" description="Low complexity" evidence="1">
    <location>
        <begin position="97"/>
        <end position="178"/>
    </location>
</feature>
<dbReference type="EMBL" id="AMBO01000393">
    <property type="protein sequence ID" value="EKC98214.1"/>
    <property type="molecule type" value="Genomic_DNA"/>
</dbReference>
<gene>
    <name evidence="2" type="ORF">A1Q2_07468</name>
</gene>
<proteinExistence type="predicted"/>
<feature type="region of interest" description="Disordered" evidence="1">
    <location>
        <begin position="47"/>
        <end position="178"/>
    </location>
</feature>
<reference evidence="2 3" key="1">
    <citation type="journal article" date="2012" name="Eukaryot. Cell">
        <title>Genome sequence of the Trichosporon asahii environmental strain CBS 8904.</title>
        <authorList>
            <person name="Yang R.Y."/>
            <person name="Li H.T."/>
            <person name="Zhu H."/>
            <person name="Zhou G.P."/>
            <person name="Wang M."/>
            <person name="Wang L."/>
        </authorList>
    </citation>
    <scope>NUCLEOTIDE SEQUENCE [LARGE SCALE GENOMIC DNA]</scope>
    <source>
        <strain evidence="2 3">CBS 8904</strain>
    </source>
</reference>
<accession>K1V2V2</accession>
<evidence type="ECO:0000313" key="2">
    <source>
        <dbReference type="EMBL" id="EKC98214.1"/>
    </source>
</evidence>
<dbReference type="OrthoDB" id="2575740at2759"/>
<organism evidence="2 3">
    <name type="scientific">Trichosporon asahii var. asahii (strain CBS 8904)</name>
    <name type="common">Yeast</name>
    <dbReference type="NCBI Taxonomy" id="1220162"/>
    <lineage>
        <taxon>Eukaryota</taxon>
        <taxon>Fungi</taxon>
        <taxon>Dikarya</taxon>
        <taxon>Basidiomycota</taxon>
        <taxon>Agaricomycotina</taxon>
        <taxon>Tremellomycetes</taxon>
        <taxon>Trichosporonales</taxon>
        <taxon>Trichosporonaceae</taxon>
        <taxon>Trichosporon</taxon>
    </lineage>
</organism>
<comment type="caution">
    <text evidence="2">The sequence shown here is derived from an EMBL/GenBank/DDBJ whole genome shotgun (WGS) entry which is preliminary data.</text>
</comment>
<feature type="compositionally biased region" description="Basic and acidic residues" evidence="1">
    <location>
        <begin position="72"/>
        <end position="81"/>
    </location>
</feature>
<evidence type="ECO:0000256" key="1">
    <source>
        <dbReference type="SAM" id="MobiDB-lite"/>
    </source>
</evidence>
<protein>
    <submittedName>
        <fullName evidence="2">Uncharacterized protein</fullName>
    </submittedName>
</protein>
<feature type="region of interest" description="Disordered" evidence="1">
    <location>
        <begin position="208"/>
        <end position="285"/>
    </location>
</feature>
<feature type="region of interest" description="Disordered" evidence="1">
    <location>
        <begin position="1"/>
        <end position="26"/>
    </location>
</feature>
<feature type="region of interest" description="Disordered" evidence="1">
    <location>
        <begin position="298"/>
        <end position="334"/>
    </location>
</feature>
<feature type="compositionally biased region" description="Basic and acidic residues" evidence="1">
    <location>
        <begin position="267"/>
        <end position="281"/>
    </location>
</feature>
<dbReference type="HOGENOM" id="CLU_832055_0_0_1"/>